<evidence type="ECO:0000256" key="1">
    <source>
        <dbReference type="PROSITE-ProRule" id="PRU00339"/>
    </source>
</evidence>
<reference evidence="2 3" key="1">
    <citation type="submission" date="2016-11" db="EMBL/GenBank/DDBJ databases">
        <title>Interaction between Lactobacillus species and yeast in water kefir.</title>
        <authorList>
            <person name="Behr J."/>
            <person name="Xu D."/>
            <person name="Vogel R.F."/>
        </authorList>
    </citation>
    <scope>NUCLEOTIDE SEQUENCE [LARGE SCALE GENOMIC DNA]</scope>
    <source>
        <strain evidence="2 3">TMW 1.1827</strain>
    </source>
</reference>
<sequence length="237" mass="27028">MASDQADNKKKSTEKLNRSVERLISSIDQQPKNAENYYALGMLLTDAKQYQQAEELFKRAINFFTKEHLSLDLLFYGLGNVLYAAGMYPEAQAYFKQIKQPKLKAAAYLMIAQTYYAQENYQQALVFGLTVAEQTGKNQTDACLIVAESLLALGELTQAANYFDRVLAVSATNFQANFQRGIIEMVLHRDGERFFSQAKRINPQKFVQQQQRLTDIERLLLAKQVKAERKESDDGNK</sequence>
<evidence type="ECO:0000313" key="3">
    <source>
        <dbReference type="Proteomes" id="UP000324497"/>
    </source>
</evidence>
<dbReference type="Pfam" id="PF13424">
    <property type="entry name" value="TPR_12"/>
    <property type="match status" value="1"/>
</dbReference>
<dbReference type="KEGG" id="lng:BSQ50_07005"/>
<feature type="repeat" description="TPR" evidence="1">
    <location>
        <begin position="34"/>
        <end position="67"/>
    </location>
</feature>
<dbReference type="Proteomes" id="UP000324497">
    <property type="component" value="Chromosome"/>
</dbReference>
<dbReference type="SMART" id="SM00028">
    <property type="entry name" value="TPR"/>
    <property type="match status" value="4"/>
</dbReference>
<dbReference type="PANTHER" id="PTHR12558:SF13">
    <property type="entry name" value="CELL DIVISION CYCLE PROTEIN 27 HOMOLOG"/>
    <property type="match status" value="1"/>
</dbReference>
<dbReference type="GeneID" id="78521200"/>
<evidence type="ECO:0000313" key="2">
    <source>
        <dbReference type="EMBL" id="AUJ32329.1"/>
    </source>
</evidence>
<keyword evidence="1" id="KW-0802">TPR repeat</keyword>
<accession>A0A3S6QX42</accession>
<dbReference type="InterPro" id="IPR011990">
    <property type="entry name" value="TPR-like_helical_dom_sf"/>
</dbReference>
<keyword evidence="3" id="KW-1185">Reference proteome</keyword>
<organism evidence="2 3">
    <name type="scientific">Liquorilactobacillus nagelii</name>
    <dbReference type="NCBI Taxonomy" id="82688"/>
    <lineage>
        <taxon>Bacteria</taxon>
        <taxon>Bacillati</taxon>
        <taxon>Bacillota</taxon>
        <taxon>Bacilli</taxon>
        <taxon>Lactobacillales</taxon>
        <taxon>Lactobacillaceae</taxon>
        <taxon>Liquorilactobacillus</taxon>
    </lineage>
</organism>
<dbReference type="AlphaFoldDB" id="A0A3S6QX42"/>
<name>A0A3S6QX42_9LACO</name>
<dbReference type="PROSITE" id="PS50005">
    <property type="entry name" value="TPR"/>
    <property type="match status" value="1"/>
</dbReference>
<dbReference type="Gene3D" id="1.25.40.10">
    <property type="entry name" value="Tetratricopeptide repeat domain"/>
    <property type="match status" value="3"/>
</dbReference>
<dbReference type="EMBL" id="CP018180">
    <property type="protein sequence ID" value="AUJ32329.1"/>
    <property type="molecule type" value="Genomic_DNA"/>
</dbReference>
<gene>
    <name evidence="2" type="ORF">BSQ50_07005</name>
</gene>
<dbReference type="SUPFAM" id="SSF48452">
    <property type="entry name" value="TPR-like"/>
    <property type="match status" value="1"/>
</dbReference>
<dbReference type="PANTHER" id="PTHR12558">
    <property type="entry name" value="CELL DIVISION CYCLE 16,23,27"/>
    <property type="match status" value="1"/>
</dbReference>
<dbReference type="RefSeq" id="WP_057885740.1">
    <property type="nucleotide sequence ID" value="NZ_CP018180.1"/>
</dbReference>
<proteinExistence type="predicted"/>
<protein>
    <submittedName>
        <fullName evidence="2">Uncharacterized protein</fullName>
    </submittedName>
</protein>
<dbReference type="InterPro" id="IPR019734">
    <property type="entry name" value="TPR_rpt"/>
</dbReference>